<feature type="region of interest" description="Disordered" evidence="1">
    <location>
        <begin position="1"/>
        <end position="114"/>
    </location>
</feature>
<protein>
    <recommendedName>
        <fullName evidence="5">TspB protein</fullName>
    </recommendedName>
</protein>
<feature type="compositionally biased region" description="Low complexity" evidence="1">
    <location>
        <begin position="36"/>
        <end position="52"/>
    </location>
</feature>
<sequence length="184" mass="18934">MSGNDAATKAPATAEVKPPAVPPTNNGDWQQKGQGTTTINNNGNVTNYNTATFQSNYGSDGKGGGATRPDGSEEPGSGNGDGDRPWDANNNGVPDVLEGEGSSPEPGEGDEVTRWGIGIGPGMLDTDDIFGGGSCPQFSSFEFMGATVNPSDIPSWCTLVSIMRAVILIMGAFFALRILMGSVT</sequence>
<evidence type="ECO:0000256" key="1">
    <source>
        <dbReference type="SAM" id="MobiDB-lite"/>
    </source>
</evidence>
<keyword evidence="2" id="KW-1133">Transmembrane helix</keyword>
<evidence type="ECO:0000256" key="2">
    <source>
        <dbReference type="SAM" id="Phobius"/>
    </source>
</evidence>
<accession>A0ABU9J0I9</accession>
<feature type="compositionally biased region" description="Polar residues" evidence="1">
    <location>
        <begin position="23"/>
        <end position="35"/>
    </location>
</feature>
<keyword evidence="2" id="KW-0812">Transmembrane</keyword>
<keyword evidence="2" id="KW-0472">Membrane</keyword>
<evidence type="ECO:0008006" key="5">
    <source>
        <dbReference type="Google" id="ProtNLM"/>
    </source>
</evidence>
<dbReference type="EMBL" id="JBBWWT010000003">
    <property type="protein sequence ID" value="MEL1264409.1"/>
    <property type="molecule type" value="Genomic_DNA"/>
</dbReference>
<dbReference type="Proteomes" id="UP001459204">
    <property type="component" value="Unassembled WGS sequence"/>
</dbReference>
<feature type="transmembrane region" description="Helical" evidence="2">
    <location>
        <begin position="159"/>
        <end position="179"/>
    </location>
</feature>
<keyword evidence="4" id="KW-1185">Reference proteome</keyword>
<name>A0ABU9J0I9_9GAMM</name>
<evidence type="ECO:0000313" key="4">
    <source>
        <dbReference type="Proteomes" id="UP001459204"/>
    </source>
</evidence>
<proteinExistence type="predicted"/>
<evidence type="ECO:0000313" key="3">
    <source>
        <dbReference type="EMBL" id="MEL1264409.1"/>
    </source>
</evidence>
<comment type="caution">
    <text evidence="3">The sequence shown here is derived from an EMBL/GenBank/DDBJ whole genome shotgun (WGS) entry which is preliminary data.</text>
</comment>
<organism evidence="3 4">
    <name type="scientific">Pseudoxanthomonas putridarboris</name>
    <dbReference type="NCBI Taxonomy" id="752605"/>
    <lineage>
        <taxon>Bacteria</taxon>
        <taxon>Pseudomonadati</taxon>
        <taxon>Pseudomonadota</taxon>
        <taxon>Gammaproteobacteria</taxon>
        <taxon>Lysobacterales</taxon>
        <taxon>Lysobacteraceae</taxon>
        <taxon>Pseudoxanthomonas</taxon>
    </lineage>
</organism>
<dbReference type="RefSeq" id="WP_341725592.1">
    <property type="nucleotide sequence ID" value="NZ_JBBWWT010000003.1"/>
</dbReference>
<reference evidence="3 4" key="1">
    <citation type="submission" date="2024-04" db="EMBL/GenBank/DDBJ databases">
        <title>Draft genome sequence of Pseudoxanthomonas putridarboris WD12.</title>
        <authorList>
            <person name="Oh J."/>
        </authorList>
    </citation>
    <scope>NUCLEOTIDE SEQUENCE [LARGE SCALE GENOMIC DNA]</scope>
    <source>
        <strain evidence="3 4">WD12</strain>
    </source>
</reference>
<gene>
    <name evidence="3" type="ORF">AAD027_08505</name>
</gene>